<proteinExistence type="predicted"/>
<evidence type="ECO:0000313" key="2">
    <source>
        <dbReference type="Proteomes" id="UP000265520"/>
    </source>
</evidence>
<reference evidence="1 2" key="1">
    <citation type="journal article" date="2018" name="Front. Plant Sci.">
        <title>Red Clover (Trifolium pratense) and Zigzag Clover (T. medium) - A Picture of Genomic Similarities and Differences.</title>
        <authorList>
            <person name="Dluhosova J."/>
            <person name="Istvanek J."/>
            <person name="Nedelnik J."/>
            <person name="Repkova J."/>
        </authorList>
    </citation>
    <scope>NUCLEOTIDE SEQUENCE [LARGE SCALE GENOMIC DNA]</scope>
    <source>
        <strain evidence="2">cv. 10/8</strain>
        <tissue evidence="1">Leaf</tissue>
    </source>
</reference>
<accession>A0A392PCT8</accession>
<evidence type="ECO:0000313" key="1">
    <source>
        <dbReference type="EMBL" id="MCI09437.1"/>
    </source>
</evidence>
<sequence length="38" mass="3994">MEIDGAVVGTRAVSGASRLPAIVEEREAVVVVVDGERR</sequence>
<dbReference type="EMBL" id="LXQA010072655">
    <property type="protein sequence ID" value="MCI09437.1"/>
    <property type="molecule type" value="Genomic_DNA"/>
</dbReference>
<organism evidence="1 2">
    <name type="scientific">Trifolium medium</name>
    <dbReference type="NCBI Taxonomy" id="97028"/>
    <lineage>
        <taxon>Eukaryota</taxon>
        <taxon>Viridiplantae</taxon>
        <taxon>Streptophyta</taxon>
        <taxon>Embryophyta</taxon>
        <taxon>Tracheophyta</taxon>
        <taxon>Spermatophyta</taxon>
        <taxon>Magnoliopsida</taxon>
        <taxon>eudicotyledons</taxon>
        <taxon>Gunneridae</taxon>
        <taxon>Pentapetalae</taxon>
        <taxon>rosids</taxon>
        <taxon>fabids</taxon>
        <taxon>Fabales</taxon>
        <taxon>Fabaceae</taxon>
        <taxon>Papilionoideae</taxon>
        <taxon>50 kb inversion clade</taxon>
        <taxon>NPAAA clade</taxon>
        <taxon>Hologalegina</taxon>
        <taxon>IRL clade</taxon>
        <taxon>Trifolieae</taxon>
        <taxon>Trifolium</taxon>
    </lineage>
</organism>
<name>A0A392PCT8_9FABA</name>
<keyword evidence="2" id="KW-1185">Reference proteome</keyword>
<comment type="caution">
    <text evidence="1">The sequence shown here is derived from an EMBL/GenBank/DDBJ whole genome shotgun (WGS) entry which is preliminary data.</text>
</comment>
<dbReference type="Proteomes" id="UP000265520">
    <property type="component" value="Unassembled WGS sequence"/>
</dbReference>
<dbReference type="AlphaFoldDB" id="A0A392PCT8"/>
<protein>
    <submittedName>
        <fullName evidence="1">Uncharacterized protein</fullName>
    </submittedName>
</protein>